<dbReference type="InterPro" id="IPR029044">
    <property type="entry name" value="Nucleotide-diphossugar_trans"/>
</dbReference>
<evidence type="ECO:0000256" key="13">
    <source>
        <dbReference type="ARBA" id="ARBA00031543"/>
    </source>
</evidence>
<protein>
    <recommendedName>
        <fullName evidence="6">Ceramide glucosyltransferase</fullName>
        <ecNumber evidence="5">2.4.1.80</ecNumber>
    </recommendedName>
    <alternativeName>
        <fullName evidence="13">Glucosylceramide synthase</fullName>
    </alternativeName>
    <alternativeName>
        <fullName evidence="14">UDP-glucose ceramide glucosyltransferase</fullName>
    </alternativeName>
    <alternativeName>
        <fullName evidence="12">UDP-glucose:N-acylsphingosine D-glucosyltransferase</fullName>
    </alternativeName>
</protein>
<evidence type="ECO:0000256" key="8">
    <source>
        <dbReference type="ARBA" id="ARBA00022679"/>
    </source>
</evidence>
<evidence type="ECO:0000256" key="6">
    <source>
        <dbReference type="ARBA" id="ARBA00019988"/>
    </source>
</evidence>
<proteinExistence type="inferred from homology"/>
<keyword evidence="9" id="KW-0812">Transmembrane</keyword>
<evidence type="ECO:0000256" key="9">
    <source>
        <dbReference type="ARBA" id="ARBA00022692"/>
    </source>
</evidence>
<evidence type="ECO:0000256" key="2">
    <source>
        <dbReference type="ARBA" id="ARBA00004760"/>
    </source>
</evidence>
<comment type="similarity">
    <text evidence="4">Belongs to the glycosyltransferase 2 family.</text>
</comment>
<evidence type="ECO:0000256" key="7">
    <source>
        <dbReference type="ARBA" id="ARBA00022676"/>
    </source>
</evidence>
<evidence type="ECO:0000256" key="3">
    <source>
        <dbReference type="ARBA" id="ARBA00004991"/>
    </source>
</evidence>
<dbReference type="InterPro" id="IPR025993">
    <property type="entry name" value="Ceramide_glucosylTrfase"/>
</dbReference>
<comment type="pathway">
    <text evidence="3">Sphingolipid metabolism.</text>
</comment>
<dbReference type="Pfam" id="PF13506">
    <property type="entry name" value="Glyco_transf_21"/>
    <property type="match status" value="1"/>
</dbReference>
<accession>A0A3N4ILM4</accession>
<evidence type="ECO:0000256" key="1">
    <source>
        <dbReference type="ARBA" id="ARBA00004141"/>
    </source>
</evidence>
<gene>
    <name evidence="15" type="ORF">BJ508DRAFT_302214</name>
</gene>
<evidence type="ECO:0000313" key="15">
    <source>
        <dbReference type="EMBL" id="RPA86317.1"/>
    </source>
</evidence>
<comment type="subcellular location">
    <subcellularLocation>
        <location evidence="1">Membrane</location>
        <topology evidence="1">Multi-pass membrane protein</topology>
    </subcellularLocation>
</comment>
<dbReference type="GO" id="GO:0006679">
    <property type="term" value="P:glucosylceramide biosynthetic process"/>
    <property type="evidence" value="ECO:0007669"/>
    <property type="project" value="TreeGrafter"/>
</dbReference>
<evidence type="ECO:0000256" key="11">
    <source>
        <dbReference type="ARBA" id="ARBA00023136"/>
    </source>
</evidence>
<dbReference type="UniPathway" id="UPA00222"/>
<dbReference type="STRING" id="1160509.A0A3N4ILM4"/>
<dbReference type="EMBL" id="ML119650">
    <property type="protein sequence ID" value="RPA86317.1"/>
    <property type="molecule type" value="Genomic_DNA"/>
</dbReference>
<sequence>MSKAAGFGVQIGEMDLGEGLAWVSLVCIRNYHKRSDRVFTTDEERKGLPFVSILRPIKGLDPHLETTISSVFYITYPKDKYEVLLCLPSEDEPALPMLREILKQHPDVNARILVGEEDVGPNPKIRNMSRGYREAKGDIMWILDSNVWVTEGILERSVQTLQGKDGALGYKLVHHLPLCIDAPEENEEALSLKKSFGGRLEETFMSTSHAKFYVAINTVAVAPCLVGKSNLFRKSHLAEVTPSCPGINYFAHNICEDHLIGDILWKTPLQAELKGDEKWRRHGLAQDVVLQPISGMKTTQYLARRTRWLRVRKWTVLAATLVEPTTESLVSSLMGAYAWTTLYPHLIPVIQPSIPPFLTFCLIQLSAWCLVDRILSSFLHSYLTQEPTENTPEFVVKRTARRSFGTWVRQWIGREIFAFPIWFWAMMPGTVKWRGSRYYVGMDMKVKALDKGKAPKVVQVDANEGEALMTASLVE</sequence>
<dbReference type="SUPFAM" id="SSF53448">
    <property type="entry name" value="Nucleotide-diphospho-sugar transferases"/>
    <property type="match status" value="1"/>
</dbReference>
<dbReference type="PANTHER" id="PTHR12726:SF0">
    <property type="entry name" value="CERAMIDE GLUCOSYLTRANSFERASE"/>
    <property type="match status" value="1"/>
</dbReference>
<dbReference type="OrthoDB" id="1483400at2759"/>
<evidence type="ECO:0000256" key="5">
    <source>
        <dbReference type="ARBA" id="ARBA00012699"/>
    </source>
</evidence>
<reference evidence="15 16" key="1">
    <citation type="journal article" date="2018" name="Nat. Ecol. Evol.">
        <title>Pezizomycetes genomes reveal the molecular basis of ectomycorrhizal truffle lifestyle.</title>
        <authorList>
            <person name="Murat C."/>
            <person name="Payen T."/>
            <person name="Noel B."/>
            <person name="Kuo A."/>
            <person name="Morin E."/>
            <person name="Chen J."/>
            <person name="Kohler A."/>
            <person name="Krizsan K."/>
            <person name="Balestrini R."/>
            <person name="Da Silva C."/>
            <person name="Montanini B."/>
            <person name="Hainaut M."/>
            <person name="Levati E."/>
            <person name="Barry K.W."/>
            <person name="Belfiori B."/>
            <person name="Cichocki N."/>
            <person name="Clum A."/>
            <person name="Dockter R.B."/>
            <person name="Fauchery L."/>
            <person name="Guy J."/>
            <person name="Iotti M."/>
            <person name="Le Tacon F."/>
            <person name="Lindquist E.A."/>
            <person name="Lipzen A."/>
            <person name="Malagnac F."/>
            <person name="Mello A."/>
            <person name="Molinier V."/>
            <person name="Miyauchi S."/>
            <person name="Poulain J."/>
            <person name="Riccioni C."/>
            <person name="Rubini A."/>
            <person name="Sitrit Y."/>
            <person name="Splivallo R."/>
            <person name="Traeger S."/>
            <person name="Wang M."/>
            <person name="Zifcakova L."/>
            <person name="Wipf D."/>
            <person name="Zambonelli A."/>
            <person name="Paolocci F."/>
            <person name="Nowrousian M."/>
            <person name="Ottonello S."/>
            <person name="Baldrian P."/>
            <person name="Spatafora J.W."/>
            <person name="Henrissat B."/>
            <person name="Nagy L.G."/>
            <person name="Aury J.M."/>
            <person name="Wincker P."/>
            <person name="Grigoriev I.V."/>
            <person name="Bonfante P."/>
            <person name="Martin F.M."/>
        </authorList>
    </citation>
    <scope>NUCLEOTIDE SEQUENCE [LARGE SCALE GENOMIC DNA]</scope>
    <source>
        <strain evidence="15 16">RN42</strain>
    </source>
</reference>
<keyword evidence="16" id="KW-1185">Reference proteome</keyword>
<evidence type="ECO:0000256" key="4">
    <source>
        <dbReference type="ARBA" id="ARBA00006739"/>
    </source>
</evidence>
<evidence type="ECO:0000256" key="12">
    <source>
        <dbReference type="ARBA" id="ARBA00031017"/>
    </source>
</evidence>
<dbReference type="AlphaFoldDB" id="A0A3N4ILM4"/>
<name>A0A3N4ILM4_ASCIM</name>
<evidence type="ECO:0000256" key="10">
    <source>
        <dbReference type="ARBA" id="ARBA00022989"/>
    </source>
</evidence>
<dbReference type="EC" id="2.4.1.80" evidence="5"/>
<organism evidence="15 16">
    <name type="scientific">Ascobolus immersus RN42</name>
    <dbReference type="NCBI Taxonomy" id="1160509"/>
    <lineage>
        <taxon>Eukaryota</taxon>
        <taxon>Fungi</taxon>
        <taxon>Dikarya</taxon>
        <taxon>Ascomycota</taxon>
        <taxon>Pezizomycotina</taxon>
        <taxon>Pezizomycetes</taxon>
        <taxon>Pezizales</taxon>
        <taxon>Ascobolaceae</taxon>
        <taxon>Ascobolus</taxon>
    </lineage>
</organism>
<keyword evidence="8" id="KW-0808">Transferase</keyword>
<comment type="pathway">
    <text evidence="2">Lipid metabolism; sphingolipid metabolism.</text>
</comment>
<evidence type="ECO:0000313" key="16">
    <source>
        <dbReference type="Proteomes" id="UP000275078"/>
    </source>
</evidence>
<keyword evidence="11" id="KW-0472">Membrane</keyword>
<keyword evidence="10" id="KW-1133">Transmembrane helix</keyword>
<evidence type="ECO:0000256" key="14">
    <source>
        <dbReference type="ARBA" id="ARBA00032575"/>
    </source>
</evidence>
<dbReference type="PANTHER" id="PTHR12726">
    <property type="entry name" value="CERAMIDE GLUCOSYLTRANSFERASE"/>
    <property type="match status" value="1"/>
</dbReference>
<keyword evidence="7" id="KW-0328">Glycosyltransferase</keyword>
<dbReference type="GO" id="GO:0016020">
    <property type="term" value="C:membrane"/>
    <property type="evidence" value="ECO:0007669"/>
    <property type="project" value="UniProtKB-SubCell"/>
</dbReference>
<dbReference type="Proteomes" id="UP000275078">
    <property type="component" value="Unassembled WGS sequence"/>
</dbReference>
<dbReference type="GO" id="GO:0008120">
    <property type="term" value="F:ceramide glucosyltransferase activity"/>
    <property type="evidence" value="ECO:0007669"/>
    <property type="project" value="UniProtKB-EC"/>
</dbReference>
<dbReference type="Gene3D" id="3.90.550.10">
    <property type="entry name" value="Spore Coat Polysaccharide Biosynthesis Protein SpsA, Chain A"/>
    <property type="match status" value="1"/>
</dbReference>